<dbReference type="STRING" id="1314674.A0A0D7BLZ1"/>
<dbReference type="SUPFAM" id="SSF57829">
    <property type="entry name" value="Zn-binding ribosomal proteins"/>
    <property type="match status" value="1"/>
</dbReference>
<keyword evidence="5" id="KW-0496">Mitochondrion</keyword>
<dbReference type="OrthoDB" id="2014905at2759"/>
<dbReference type="AlphaFoldDB" id="A0A0D7BLZ1"/>
<feature type="signal peptide" evidence="8">
    <location>
        <begin position="1"/>
        <end position="20"/>
    </location>
</feature>
<organism evidence="9 10">
    <name type="scientific">Cylindrobasidium torrendii FP15055 ss-10</name>
    <dbReference type="NCBI Taxonomy" id="1314674"/>
    <lineage>
        <taxon>Eukaryota</taxon>
        <taxon>Fungi</taxon>
        <taxon>Dikarya</taxon>
        <taxon>Basidiomycota</taxon>
        <taxon>Agaricomycotina</taxon>
        <taxon>Agaricomycetes</taxon>
        <taxon>Agaricomycetidae</taxon>
        <taxon>Agaricales</taxon>
        <taxon>Marasmiineae</taxon>
        <taxon>Physalacriaceae</taxon>
        <taxon>Cylindrobasidium</taxon>
    </lineage>
</organism>
<evidence type="ECO:0000256" key="7">
    <source>
        <dbReference type="ARBA" id="ARBA00039935"/>
    </source>
</evidence>
<keyword evidence="3" id="KW-0809">Transit peptide</keyword>
<dbReference type="InterPro" id="IPR011332">
    <property type="entry name" value="Ribosomal_zn-bd"/>
</dbReference>
<dbReference type="NCBIfam" id="TIGR01031">
    <property type="entry name" value="rpmF_bact"/>
    <property type="match status" value="1"/>
</dbReference>
<dbReference type="PANTHER" id="PTHR21026:SF2">
    <property type="entry name" value="LARGE RIBOSOMAL SUBUNIT PROTEIN BL32M"/>
    <property type="match status" value="1"/>
</dbReference>
<evidence type="ECO:0000256" key="8">
    <source>
        <dbReference type="SAM" id="SignalP"/>
    </source>
</evidence>
<comment type="subcellular location">
    <subcellularLocation>
        <location evidence="1">Mitochondrion</location>
    </subcellularLocation>
</comment>
<accession>A0A0D7BLZ1</accession>
<reference evidence="9 10" key="1">
    <citation type="journal article" date="2015" name="Fungal Genet. Biol.">
        <title>Evolution of novel wood decay mechanisms in Agaricales revealed by the genome sequences of Fistulina hepatica and Cylindrobasidium torrendii.</title>
        <authorList>
            <person name="Floudas D."/>
            <person name="Held B.W."/>
            <person name="Riley R."/>
            <person name="Nagy L.G."/>
            <person name="Koehler G."/>
            <person name="Ransdell A.S."/>
            <person name="Younus H."/>
            <person name="Chow J."/>
            <person name="Chiniquy J."/>
            <person name="Lipzen A."/>
            <person name="Tritt A."/>
            <person name="Sun H."/>
            <person name="Haridas S."/>
            <person name="LaButti K."/>
            <person name="Ohm R.A."/>
            <person name="Kues U."/>
            <person name="Blanchette R.A."/>
            <person name="Grigoriev I.V."/>
            <person name="Minto R.E."/>
            <person name="Hibbett D.S."/>
        </authorList>
    </citation>
    <scope>NUCLEOTIDE SEQUENCE [LARGE SCALE GENOMIC DNA]</scope>
    <source>
        <strain evidence="9 10">FP15055 ss-10</strain>
    </source>
</reference>
<comment type="similarity">
    <text evidence="2">Belongs to the bacterial ribosomal protein bL32 family.</text>
</comment>
<dbReference type="GO" id="GO:0006412">
    <property type="term" value="P:translation"/>
    <property type="evidence" value="ECO:0007669"/>
    <property type="project" value="InterPro"/>
</dbReference>
<evidence type="ECO:0000313" key="10">
    <source>
        <dbReference type="Proteomes" id="UP000054007"/>
    </source>
</evidence>
<dbReference type="Pfam" id="PF01783">
    <property type="entry name" value="Ribosomal_L32p"/>
    <property type="match status" value="1"/>
</dbReference>
<feature type="chain" id="PRO_5002317539" description="Large ribosomal subunit protein bL32m" evidence="8">
    <location>
        <begin position="21"/>
        <end position="107"/>
    </location>
</feature>
<dbReference type="Proteomes" id="UP000054007">
    <property type="component" value="Unassembled WGS sequence"/>
</dbReference>
<sequence>MALLLPRLFSLPALLRPVLGFGAPAWNLRALPSLWEEIFPAILRAVPKSKVSHSRKSNRASNKGLKDKQNIVTCSACGTAKLAHNICPHCYSSIRRMWKSLTQKTQA</sequence>
<dbReference type="GO" id="GO:0003735">
    <property type="term" value="F:structural constituent of ribosome"/>
    <property type="evidence" value="ECO:0007669"/>
    <property type="project" value="InterPro"/>
</dbReference>
<dbReference type="InterPro" id="IPR002677">
    <property type="entry name" value="Ribosomal_bL32"/>
</dbReference>
<keyword evidence="10" id="KW-1185">Reference proteome</keyword>
<name>A0A0D7BLZ1_9AGAR</name>
<protein>
    <recommendedName>
        <fullName evidence="7">Large ribosomal subunit protein bL32m</fullName>
    </recommendedName>
</protein>
<evidence type="ECO:0000256" key="6">
    <source>
        <dbReference type="ARBA" id="ARBA00023274"/>
    </source>
</evidence>
<proteinExistence type="inferred from homology"/>
<dbReference type="EMBL" id="KN880452">
    <property type="protein sequence ID" value="KIY71588.1"/>
    <property type="molecule type" value="Genomic_DNA"/>
</dbReference>
<evidence type="ECO:0000256" key="3">
    <source>
        <dbReference type="ARBA" id="ARBA00022946"/>
    </source>
</evidence>
<dbReference type="GO" id="GO:0005762">
    <property type="term" value="C:mitochondrial large ribosomal subunit"/>
    <property type="evidence" value="ECO:0007669"/>
    <property type="project" value="TreeGrafter"/>
</dbReference>
<dbReference type="InterPro" id="IPR051991">
    <property type="entry name" value="Mitoribosomal_protein_bL32"/>
</dbReference>
<dbReference type="PANTHER" id="PTHR21026">
    <property type="entry name" value="39S RIBOSOMAL PROTEIN L32, MITOCHONDRIAL"/>
    <property type="match status" value="1"/>
</dbReference>
<keyword evidence="6" id="KW-0687">Ribonucleoprotein</keyword>
<evidence type="ECO:0000313" key="9">
    <source>
        <dbReference type="EMBL" id="KIY71588.1"/>
    </source>
</evidence>
<evidence type="ECO:0000256" key="4">
    <source>
        <dbReference type="ARBA" id="ARBA00022980"/>
    </source>
</evidence>
<keyword evidence="8" id="KW-0732">Signal</keyword>
<evidence type="ECO:0000256" key="1">
    <source>
        <dbReference type="ARBA" id="ARBA00004173"/>
    </source>
</evidence>
<gene>
    <name evidence="9" type="ORF">CYLTODRAFT_109523</name>
</gene>
<keyword evidence="4" id="KW-0689">Ribosomal protein</keyword>
<evidence type="ECO:0000256" key="2">
    <source>
        <dbReference type="ARBA" id="ARBA00008560"/>
    </source>
</evidence>
<evidence type="ECO:0000256" key="5">
    <source>
        <dbReference type="ARBA" id="ARBA00023128"/>
    </source>
</evidence>